<name>A0A8S1P5B0_9CILI</name>
<gene>
    <name evidence="2" type="ORF">PSON_ATCC_30995.1.T0690273</name>
</gene>
<comment type="caution">
    <text evidence="2">The sequence shown here is derived from an EMBL/GenBank/DDBJ whole genome shotgun (WGS) entry which is preliminary data.</text>
</comment>
<accession>A0A8S1P5B0</accession>
<sequence length="261" mass="29854">MLLTINKDKDAQLDQIENMLNIKILKFHLPVLKETKGPCLWIAKYVNADNSLEAFITYDSFKDERTNGEFIQTVSAKEANDTICKQFILCKDTYYLSHLECNSANPNCISDYSTGSIPLAANSTDIQNQCYRNKDGDITSTNLTFTTQAECPSRLKTCRTDGVKCLVKSSFGACFVILLVEVKELAPELQQNLKKVTELKNLLRYSKGFNSISMLRSYQLSFQWYQLYQHTITITKLFVILIFVYGLKLQLQKLLLENALY</sequence>
<dbReference type="Proteomes" id="UP000692954">
    <property type="component" value="Unassembled WGS sequence"/>
</dbReference>
<keyword evidence="1" id="KW-0472">Membrane</keyword>
<evidence type="ECO:0000313" key="3">
    <source>
        <dbReference type="Proteomes" id="UP000692954"/>
    </source>
</evidence>
<proteinExistence type="predicted"/>
<keyword evidence="1" id="KW-0812">Transmembrane</keyword>
<protein>
    <submittedName>
        <fullName evidence="2">Uncharacterized protein</fullName>
    </submittedName>
</protein>
<keyword evidence="1" id="KW-1133">Transmembrane helix</keyword>
<evidence type="ECO:0000256" key="1">
    <source>
        <dbReference type="SAM" id="Phobius"/>
    </source>
</evidence>
<dbReference type="EMBL" id="CAJJDN010000069">
    <property type="protein sequence ID" value="CAD8098188.1"/>
    <property type="molecule type" value="Genomic_DNA"/>
</dbReference>
<evidence type="ECO:0000313" key="2">
    <source>
        <dbReference type="EMBL" id="CAD8098188.1"/>
    </source>
</evidence>
<feature type="transmembrane region" description="Helical" evidence="1">
    <location>
        <begin position="227"/>
        <end position="247"/>
    </location>
</feature>
<organism evidence="2 3">
    <name type="scientific">Paramecium sonneborni</name>
    <dbReference type="NCBI Taxonomy" id="65129"/>
    <lineage>
        <taxon>Eukaryota</taxon>
        <taxon>Sar</taxon>
        <taxon>Alveolata</taxon>
        <taxon>Ciliophora</taxon>
        <taxon>Intramacronucleata</taxon>
        <taxon>Oligohymenophorea</taxon>
        <taxon>Peniculida</taxon>
        <taxon>Parameciidae</taxon>
        <taxon>Paramecium</taxon>
    </lineage>
</organism>
<dbReference type="AlphaFoldDB" id="A0A8S1P5B0"/>
<reference evidence="2" key="1">
    <citation type="submission" date="2021-01" db="EMBL/GenBank/DDBJ databases">
        <authorList>
            <consortium name="Genoscope - CEA"/>
            <person name="William W."/>
        </authorList>
    </citation>
    <scope>NUCLEOTIDE SEQUENCE</scope>
</reference>
<keyword evidence="3" id="KW-1185">Reference proteome</keyword>